<dbReference type="InterPro" id="IPR033740">
    <property type="entry name" value="Pept_M24B"/>
</dbReference>
<organism evidence="8">
    <name type="scientific">Photinus pyralis</name>
    <name type="common">Common eastern firefly</name>
    <name type="synonym">Lampyris pyralis</name>
    <dbReference type="NCBI Taxonomy" id="7054"/>
    <lineage>
        <taxon>Eukaryota</taxon>
        <taxon>Metazoa</taxon>
        <taxon>Ecdysozoa</taxon>
        <taxon>Arthropoda</taxon>
        <taxon>Hexapoda</taxon>
        <taxon>Insecta</taxon>
        <taxon>Pterygota</taxon>
        <taxon>Neoptera</taxon>
        <taxon>Endopterygota</taxon>
        <taxon>Coleoptera</taxon>
        <taxon>Polyphaga</taxon>
        <taxon>Elateriformia</taxon>
        <taxon>Elateroidea</taxon>
        <taxon>Lampyridae</taxon>
        <taxon>Lampyrinae</taxon>
        <taxon>Photinus</taxon>
    </lineage>
</organism>
<accession>A0A1Y1M2A0</accession>
<dbReference type="Gene3D" id="3.40.350.10">
    <property type="entry name" value="Creatinase/prolidase N-terminal domain"/>
    <property type="match status" value="2"/>
</dbReference>
<reference evidence="8" key="1">
    <citation type="journal article" date="2016" name="Sci. Rep.">
        <title>Molecular characterization of firefly nuptial gifts: a multi-omics approach sheds light on postcopulatory sexual selection.</title>
        <authorList>
            <person name="Al-Wathiqui N."/>
            <person name="Fallon T.R."/>
            <person name="South A."/>
            <person name="Weng J.K."/>
            <person name="Lewis S.M."/>
        </authorList>
    </citation>
    <scope>NUCLEOTIDE SEQUENCE</scope>
</reference>
<evidence type="ECO:0000259" key="7">
    <source>
        <dbReference type="Pfam" id="PF16188"/>
    </source>
</evidence>
<dbReference type="GO" id="GO:0046872">
    <property type="term" value="F:metal ion binding"/>
    <property type="evidence" value="ECO:0007669"/>
    <property type="project" value="UniProtKB-KW"/>
</dbReference>
<proteinExistence type="inferred from homology"/>
<evidence type="ECO:0008006" key="9">
    <source>
        <dbReference type="Google" id="ProtNLM"/>
    </source>
</evidence>
<evidence type="ECO:0000259" key="6">
    <source>
        <dbReference type="Pfam" id="PF01321"/>
    </source>
</evidence>
<dbReference type="PANTHER" id="PTHR43763">
    <property type="entry name" value="XAA-PRO AMINOPEPTIDASE 1"/>
    <property type="match status" value="1"/>
</dbReference>
<dbReference type="InterPro" id="IPR001131">
    <property type="entry name" value="Peptidase_M24B_aminopep-P_CS"/>
</dbReference>
<evidence type="ECO:0000256" key="3">
    <source>
        <dbReference type="ARBA" id="ARBA00022801"/>
    </source>
</evidence>
<dbReference type="InterPro" id="IPR032416">
    <property type="entry name" value="Peptidase_M24_C"/>
</dbReference>
<dbReference type="InterPro" id="IPR050422">
    <property type="entry name" value="X-Pro_aminopeptidase_P"/>
</dbReference>
<dbReference type="AlphaFoldDB" id="A0A1Y1M2A0"/>
<dbReference type="CDD" id="cd01085">
    <property type="entry name" value="APP"/>
    <property type="match status" value="1"/>
</dbReference>
<dbReference type="Gene3D" id="3.90.230.10">
    <property type="entry name" value="Creatinase/methionine aminopeptidase superfamily"/>
    <property type="match status" value="1"/>
</dbReference>
<dbReference type="FunFam" id="3.40.350.10:FF:000001">
    <property type="entry name" value="Putative xaa-Pro aminopeptidase 1"/>
    <property type="match status" value="1"/>
</dbReference>
<keyword evidence="2 4" id="KW-0479">Metal-binding</keyword>
<sequence>MSPKDTTYLLKHLRSIMSEGRYCSEILNAYIVPSTDSHNSEYPAECDKRRGFISGFIGSVGSAIITDNDARMWTDGRYFLQASQEMDANWTLMKEGLPSTPTQAEWLISALPPKSCIGVDSKVIGHKTWMHLQDELEAHGHKLVPVETNLVDLVWNERDRPSMVRNPIVPLELKYSGKPIKTKLSEVRDQMKKKHASVLVLTALDEIAWLLNLRGSDVDFNPVFFSFVIILPQSVAVLIDPSQDTPILHEHFKAEAPGIEITVGLYSSAWHVVKTAVEEVTDGFIWFSDHANYSLTSIVPPKRLKTEITPCALLKTIKNNTEIQGMRNAHIKDAAAVCCYFAWLEKAVETGTVTEISGANKLAQFRAQQESIMSLSFETISGVGAHGAIMHYKPEPKSDVPITKDTLYLCDSGAQFKDGTTDITRTVHMGTPTEYQKECFTRVLKGQLKLARSIFPKKIKGNYLDSFAREFLWGVGLDYRHGTGHGVGSYLNVHEGPIGISYKPFPDDPGMEEGMILSNEPGYYEDGKFGIRIEDLVVVVPATPTYTHHTEFLTFETLTLVPKQTKMIDVSLLTEEEILQLNSYHQKCREVIGEVLDRQNQIEAKQWLWRETEALKTK</sequence>
<dbReference type="InterPro" id="IPR000994">
    <property type="entry name" value="Pept_M24"/>
</dbReference>
<protein>
    <recommendedName>
        <fullName evidence="9">Xaa-Pro aminopeptidase 1</fullName>
    </recommendedName>
</protein>
<evidence type="ECO:0000256" key="1">
    <source>
        <dbReference type="ARBA" id="ARBA00008766"/>
    </source>
</evidence>
<dbReference type="PROSITE" id="PS00491">
    <property type="entry name" value="PROLINE_PEPTIDASE"/>
    <property type="match status" value="1"/>
</dbReference>
<dbReference type="InterPro" id="IPR029149">
    <property type="entry name" value="Creatin/AminoP/Spt16_N"/>
</dbReference>
<dbReference type="GO" id="GO:0070006">
    <property type="term" value="F:metalloaminopeptidase activity"/>
    <property type="evidence" value="ECO:0007669"/>
    <property type="project" value="InterPro"/>
</dbReference>
<feature type="domain" description="Peptidase M24" evidence="5">
    <location>
        <begin position="325"/>
        <end position="539"/>
    </location>
</feature>
<dbReference type="InterPro" id="IPR036005">
    <property type="entry name" value="Creatinase/aminopeptidase-like"/>
</dbReference>
<evidence type="ECO:0000259" key="5">
    <source>
        <dbReference type="Pfam" id="PF00557"/>
    </source>
</evidence>
<comment type="similarity">
    <text evidence="1 4">Belongs to the peptidase M24B family.</text>
</comment>
<keyword evidence="3" id="KW-0378">Hydrolase</keyword>
<dbReference type="Pfam" id="PF01321">
    <property type="entry name" value="Creatinase_N"/>
    <property type="match status" value="1"/>
</dbReference>
<dbReference type="PANTHER" id="PTHR43763:SF20">
    <property type="entry name" value="XAA-PRO AMINOPEPTIDASE APEPP"/>
    <property type="match status" value="1"/>
</dbReference>
<dbReference type="Pfam" id="PF16189">
    <property type="entry name" value="Creatinase_N_2"/>
    <property type="match status" value="1"/>
</dbReference>
<dbReference type="Pfam" id="PF00557">
    <property type="entry name" value="Peptidase_M24"/>
    <property type="match status" value="1"/>
</dbReference>
<feature type="domain" description="Creatinase N-terminal" evidence="6">
    <location>
        <begin position="27"/>
        <end position="148"/>
    </location>
</feature>
<evidence type="ECO:0000256" key="2">
    <source>
        <dbReference type="ARBA" id="ARBA00022723"/>
    </source>
</evidence>
<feature type="domain" description="Peptidase M24 C-terminal" evidence="7">
    <location>
        <begin position="551"/>
        <end position="615"/>
    </location>
</feature>
<dbReference type="Pfam" id="PF16188">
    <property type="entry name" value="Peptidase_M24_C"/>
    <property type="match status" value="1"/>
</dbReference>
<dbReference type="InterPro" id="IPR000587">
    <property type="entry name" value="Creatinase_N"/>
</dbReference>
<dbReference type="EMBL" id="GEZM01042819">
    <property type="protein sequence ID" value="JAV79571.1"/>
    <property type="molecule type" value="Transcribed_RNA"/>
</dbReference>
<name>A0A1Y1M2A0_PHOPY</name>
<dbReference type="SUPFAM" id="SSF55920">
    <property type="entry name" value="Creatinase/aminopeptidase"/>
    <property type="match status" value="1"/>
</dbReference>
<evidence type="ECO:0000256" key="4">
    <source>
        <dbReference type="RuleBase" id="RU000590"/>
    </source>
</evidence>
<dbReference type="SUPFAM" id="SSF53092">
    <property type="entry name" value="Creatinase/prolidase N-terminal domain"/>
    <property type="match status" value="1"/>
</dbReference>
<evidence type="ECO:0000313" key="8">
    <source>
        <dbReference type="EMBL" id="JAV79571.1"/>
    </source>
</evidence>
<dbReference type="FunFam" id="3.90.230.10:FF:000004">
    <property type="entry name" value="xaa-Pro aminopeptidase 1 isoform X1"/>
    <property type="match status" value="1"/>
</dbReference>